<name>A0AAN8YW46_9MAGN</name>
<dbReference type="PANTHER" id="PTHR31642">
    <property type="entry name" value="TRICHOTHECENE 3-O-ACETYLTRANSFERASE"/>
    <property type="match status" value="1"/>
</dbReference>
<dbReference type="EMBL" id="JBAMMX010000025">
    <property type="protein sequence ID" value="KAK6915241.1"/>
    <property type="molecule type" value="Genomic_DNA"/>
</dbReference>
<evidence type="ECO:0000256" key="1">
    <source>
        <dbReference type="ARBA" id="ARBA00009861"/>
    </source>
</evidence>
<dbReference type="GO" id="GO:0016747">
    <property type="term" value="F:acyltransferase activity, transferring groups other than amino-acyl groups"/>
    <property type="evidence" value="ECO:0007669"/>
    <property type="project" value="TreeGrafter"/>
</dbReference>
<comment type="similarity">
    <text evidence="1">Belongs to the plant acyltransferase family.</text>
</comment>
<protein>
    <submittedName>
        <fullName evidence="2">Uncharacterized protein</fullName>
    </submittedName>
</protein>
<organism evidence="2 3">
    <name type="scientific">Dillenia turbinata</name>
    <dbReference type="NCBI Taxonomy" id="194707"/>
    <lineage>
        <taxon>Eukaryota</taxon>
        <taxon>Viridiplantae</taxon>
        <taxon>Streptophyta</taxon>
        <taxon>Embryophyta</taxon>
        <taxon>Tracheophyta</taxon>
        <taxon>Spermatophyta</taxon>
        <taxon>Magnoliopsida</taxon>
        <taxon>eudicotyledons</taxon>
        <taxon>Gunneridae</taxon>
        <taxon>Pentapetalae</taxon>
        <taxon>Dilleniales</taxon>
        <taxon>Dilleniaceae</taxon>
        <taxon>Dillenia</taxon>
    </lineage>
</organism>
<dbReference type="Gene3D" id="3.30.559.10">
    <property type="entry name" value="Chloramphenicol acetyltransferase-like domain"/>
    <property type="match status" value="2"/>
</dbReference>
<evidence type="ECO:0000313" key="2">
    <source>
        <dbReference type="EMBL" id="KAK6915241.1"/>
    </source>
</evidence>
<sequence>MGGGGDGDFTVTISRKGVVVAESPPREERLRLSNLDLLLPVQVGVLLCYKNPRLGFPNLTFESVVDGLKRSLAKALVPYYALAGEIVTNSLGDPELLCNNYGVEFAQAYADVELKDLNFYDLDQHFINKLTPTIDRGVLGVQVTGLKCGGWVVSILVDHRVADGYSINMFLASWANMAQSKPISTPPNFNRSLVSPSRSIDNSHVSLFSKLPPNAPKIIHTNQYVNRLYYVTADQLYQLQAIASNNSSNNDASRRTKLESFSAFLWKKIGESSLSEDSTSKLGIFVDGRTRICCKDEDGSIASMNNYFGNLLTIATSEIRVSELNSQPLHSVANAIHEKITEANNEHFLGFIEWVERHRPDPSLTRLFLEGGAVAWTFSVSSGLRFSMGEVNFGWGGSIIGSCYFQHNGGYQYVMPMHSAVTNGDWIVYMRLLQQQLEFLEIEAPNVFRPLTSNYLGL</sequence>
<dbReference type="InterPro" id="IPR023213">
    <property type="entry name" value="CAT-like_dom_sf"/>
</dbReference>
<evidence type="ECO:0000313" key="3">
    <source>
        <dbReference type="Proteomes" id="UP001370490"/>
    </source>
</evidence>
<dbReference type="Pfam" id="PF02458">
    <property type="entry name" value="Transferase"/>
    <property type="match status" value="1"/>
</dbReference>
<dbReference type="AlphaFoldDB" id="A0AAN8YW46"/>
<accession>A0AAN8YW46</accession>
<keyword evidence="3" id="KW-1185">Reference proteome</keyword>
<gene>
    <name evidence="2" type="ORF">RJ641_020358</name>
</gene>
<dbReference type="PANTHER" id="PTHR31642:SF266">
    <property type="entry name" value="HXXXD-TYPE ACYL-TRANSFERASE FAMILY PROTEIN"/>
    <property type="match status" value="1"/>
</dbReference>
<dbReference type="InterPro" id="IPR050317">
    <property type="entry name" value="Plant_Fungal_Acyltransferase"/>
</dbReference>
<reference evidence="2 3" key="1">
    <citation type="submission" date="2023-12" db="EMBL/GenBank/DDBJ databases">
        <title>A high-quality genome assembly for Dillenia turbinata (Dilleniales).</title>
        <authorList>
            <person name="Chanderbali A."/>
        </authorList>
    </citation>
    <scope>NUCLEOTIDE SEQUENCE [LARGE SCALE GENOMIC DNA]</scope>
    <source>
        <strain evidence="2">LSX21</strain>
        <tissue evidence="2">Leaf</tissue>
    </source>
</reference>
<dbReference type="Proteomes" id="UP001370490">
    <property type="component" value="Unassembled WGS sequence"/>
</dbReference>
<proteinExistence type="inferred from homology"/>
<comment type="caution">
    <text evidence="2">The sequence shown here is derived from an EMBL/GenBank/DDBJ whole genome shotgun (WGS) entry which is preliminary data.</text>
</comment>